<keyword evidence="1" id="KW-1133">Transmembrane helix</keyword>
<organism evidence="3 4">
    <name type="scientific">Alistipes shahii</name>
    <dbReference type="NCBI Taxonomy" id="328814"/>
    <lineage>
        <taxon>Bacteria</taxon>
        <taxon>Pseudomonadati</taxon>
        <taxon>Bacteroidota</taxon>
        <taxon>Bacteroidia</taxon>
        <taxon>Bacteroidales</taxon>
        <taxon>Rikenellaceae</taxon>
        <taxon>Alistipes</taxon>
    </lineage>
</organism>
<dbReference type="EMBL" id="VVXK01000011">
    <property type="protein sequence ID" value="KAA2369850.1"/>
    <property type="molecule type" value="Genomic_DNA"/>
</dbReference>
<dbReference type="GO" id="GO:0000155">
    <property type="term" value="F:phosphorelay sensor kinase activity"/>
    <property type="evidence" value="ECO:0007669"/>
    <property type="project" value="InterPro"/>
</dbReference>
<dbReference type="Pfam" id="PF06580">
    <property type="entry name" value="His_kinase"/>
    <property type="match status" value="1"/>
</dbReference>
<dbReference type="CDD" id="cd18774">
    <property type="entry name" value="PDC2_HK_sensor"/>
    <property type="match status" value="1"/>
</dbReference>
<accession>A0A5B3G8R3</accession>
<evidence type="ECO:0000313" key="4">
    <source>
        <dbReference type="Proteomes" id="UP000323567"/>
    </source>
</evidence>
<dbReference type="GO" id="GO:0016020">
    <property type="term" value="C:membrane"/>
    <property type="evidence" value="ECO:0007669"/>
    <property type="project" value="InterPro"/>
</dbReference>
<comment type="caution">
    <text evidence="3">The sequence shown here is derived from an EMBL/GenBank/DDBJ whole genome shotgun (WGS) entry which is preliminary data.</text>
</comment>
<evidence type="ECO:0000256" key="1">
    <source>
        <dbReference type="SAM" id="Phobius"/>
    </source>
</evidence>
<dbReference type="InterPro" id="IPR050640">
    <property type="entry name" value="Bact_2-comp_sensor_kinase"/>
</dbReference>
<feature type="domain" description="Signal transduction histidine kinase internal region" evidence="2">
    <location>
        <begin position="326"/>
        <end position="404"/>
    </location>
</feature>
<keyword evidence="3" id="KW-0808">Transferase</keyword>
<keyword evidence="3" id="KW-0418">Kinase</keyword>
<protein>
    <submittedName>
        <fullName evidence="3">Sensor histidine kinase</fullName>
    </submittedName>
</protein>
<evidence type="ECO:0000259" key="2">
    <source>
        <dbReference type="Pfam" id="PF06580"/>
    </source>
</evidence>
<dbReference type="AlphaFoldDB" id="A0A5B3G8R3"/>
<dbReference type="Proteomes" id="UP000323567">
    <property type="component" value="Unassembled WGS sequence"/>
</dbReference>
<name>A0A5B3G8R3_9BACT</name>
<sequence length="510" mass="57912">MARQRHTPKGRLLITGTVLLILLVAGILTAGRTINGVAVQMSGRSVRHISEYHYRLLQVEFERSEGVLDASVQFMRERTAPTDAELHVLAATLMRMDPKAGCVWFAEAGGRTIRSYPRGKTPRTTEAAGDFRQRLIAATDGDSVRSHVTGSGRIQVWSMACPVTDRTGRRHICGIDFPLPEIYTCMTQSPASSGYATLFDPEGVIVYHPDSLKLGRPASDSTGLAAFRKVAATGQSVTVHAISDYLNIDEERIYYPIQLGGRRWVAGIGIPRLVIEQEIDDFHFYTVFAAVISVLFFAVLLVLAQRRWRREYDLRRHSERESAQLHLQQLLEQIDPHFLFNSLNSLYALIRCNPDQAREFTLTLSRVYRRVLERRKQILSTLAEEIDFTWQYYTLQKIRFDDRIELTSAIDPALRNWRIPSMSLQTLVENAVKHNSITGGNPLHIRIRTEGESFLIENNYTPRSDGDKESLGMGLERIRSVYRFYTEENISISVGDGTFRCRLPLLPPEK</sequence>
<keyword evidence="1" id="KW-0812">Transmembrane</keyword>
<reference evidence="3 4" key="1">
    <citation type="journal article" date="2019" name="Nat. Med.">
        <title>A library of human gut bacterial isolates paired with longitudinal multiomics data enables mechanistic microbiome research.</title>
        <authorList>
            <person name="Poyet M."/>
            <person name="Groussin M."/>
            <person name="Gibbons S.M."/>
            <person name="Avila-Pacheco J."/>
            <person name="Jiang X."/>
            <person name="Kearney S.M."/>
            <person name="Perrotta A.R."/>
            <person name="Berdy B."/>
            <person name="Zhao S."/>
            <person name="Lieberman T.D."/>
            <person name="Swanson P.K."/>
            <person name="Smith M."/>
            <person name="Roesemann S."/>
            <person name="Alexander J.E."/>
            <person name="Rich S.A."/>
            <person name="Livny J."/>
            <person name="Vlamakis H."/>
            <person name="Clish C."/>
            <person name="Bullock K."/>
            <person name="Deik A."/>
            <person name="Scott J."/>
            <person name="Pierce K.A."/>
            <person name="Xavier R.J."/>
            <person name="Alm E.J."/>
        </authorList>
    </citation>
    <scope>NUCLEOTIDE SEQUENCE [LARGE SCALE GENOMIC DNA]</scope>
    <source>
        <strain evidence="3 4">BIOML-A2</strain>
    </source>
</reference>
<gene>
    <name evidence="3" type="ORF">F2Y13_08660</name>
</gene>
<evidence type="ECO:0000313" key="3">
    <source>
        <dbReference type="EMBL" id="KAA2369850.1"/>
    </source>
</evidence>
<feature type="transmembrane region" description="Helical" evidence="1">
    <location>
        <begin position="282"/>
        <end position="304"/>
    </location>
</feature>
<dbReference type="PANTHER" id="PTHR34220">
    <property type="entry name" value="SENSOR HISTIDINE KINASE YPDA"/>
    <property type="match status" value="1"/>
</dbReference>
<keyword evidence="1" id="KW-0472">Membrane</keyword>
<dbReference type="Gene3D" id="3.30.450.20">
    <property type="entry name" value="PAS domain"/>
    <property type="match status" value="1"/>
</dbReference>
<dbReference type="PANTHER" id="PTHR34220:SF7">
    <property type="entry name" value="SENSOR HISTIDINE KINASE YPDA"/>
    <property type="match status" value="1"/>
</dbReference>
<dbReference type="InterPro" id="IPR010559">
    <property type="entry name" value="Sig_transdc_His_kin_internal"/>
</dbReference>
<proteinExistence type="predicted"/>
<dbReference type="RefSeq" id="WP_149887383.1">
    <property type="nucleotide sequence ID" value="NZ_VVXK01000011.1"/>
</dbReference>